<evidence type="ECO:0000256" key="11">
    <source>
        <dbReference type="ARBA" id="ARBA00025034"/>
    </source>
</evidence>
<sequence>MNLNWIYTGISWILLRWHDLWGGLLNMPSGLAWVLSIVFLVLTVRVVLFPVFVKQIKSQRAMQALQPQMKELRDKYKNDQQKLQQEMMELYRREKANPLMGCLPIFLQIPVFLGLFHVLRLINPESESAFRAMTTEYGWTEEQFNSASEARIFGAPIAAAFRNTAEQLEQLDASRLAVTLVSGILILTMVVTTYITQRQMIARNGPAADPTQAMVQKLMLYGIPASLLISGAIFPIGVVIYWVTQNFFSMGQQFWVLSKMPPIGGPKVDPETARAMAPKPGVKPVNPKKGGRGATVRQSSTGGSVKFDTAQARAERAEKAKSDAAADSGDDGTGSADQPAPARRPTPPRGSGGRRPQDNRNRKRKGGRR</sequence>
<evidence type="ECO:0000256" key="14">
    <source>
        <dbReference type="ARBA" id="ARBA00033245"/>
    </source>
</evidence>
<evidence type="ECO:0000256" key="13">
    <source>
        <dbReference type="ARBA" id="ARBA00031538"/>
    </source>
</evidence>
<evidence type="ECO:0000256" key="16">
    <source>
        <dbReference type="RuleBase" id="RU003945"/>
    </source>
</evidence>
<keyword evidence="4" id="KW-0813">Transport</keyword>
<feature type="compositionally biased region" description="Low complexity" evidence="17">
    <location>
        <begin position="325"/>
        <end position="341"/>
    </location>
</feature>
<evidence type="ECO:0000256" key="8">
    <source>
        <dbReference type="ARBA" id="ARBA00022989"/>
    </source>
</evidence>
<evidence type="ECO:0000313" key="21">
    <source>
        <dbReference type="Proteomes" id="UP001501676"/>
    </source>
</evidence>
<evidence type="ECO:0000256" key="15">
    <source>
        <dbReference type="ARBA" id="ARBA00033342"/>
    </source>
</evidence>
<gene>
    <name evidence="20" type="ORF">GCM10020369_61200</name>
</gene>
<comment type="function">
    <text evidence="11">Required for the insertion and/or proper folding and/or complex formation of integral membrane proteins into the membrane. Involved in integration of membrane proteins that insert both dependently and independently of the Sec translocase complex, as well as at least some lipoproteins. Aids folding of multispanning membrane proteins.</text>
</comment>
<feature type="transmembrane region" description="Helical" evidence="18">
    <location>
        <begin position="98"/>
        <end position="119"/>
    </location>
</feature>
<evidence type="ECO:0000256" key="10">
    <source>
        <dbReference type="ARBA" id="ARBA00023186"/>
    </source>
</evidence>
<feature type="domain" description="Membrane insertase YidC/Oxa/ALB C-terminal" evidence="19">
    <location>
        <begin position="33"/>
        <end position="256"/>
    </location>
</feature>
<organism evidence="20 21">
    <name type="scientific">Cryptosporangium minutisporangium</name>
    <dbReference type="NCBI Taxonomy" id="113569"/>
    <lineage>
        <taxon>Bacteria</taxon>
        <taxon>Bacillati</taxon>
        <taxon>Actinomycetota</taxon>
        <taxon>Actinomycetes</taxon>
        <taxon>Cryptosporangiales</taxon>
        <taxon>Cryptosporangiaceae</taxon>
        <taxon>Cryptosporangium</taxon>
    </lineage>
</organism>
<proteinExistence type="inferred from homology"/>
<accession>A0ABP6T7V8</accession>
<dbReference type="RefSeq" id="WP_345731719.1">
    <property type="nucleotide sequence ID" value="NZ_BAAAYN010000044.1"/>
</dbReference>
<feature type="compositionally biased region" description="Basic and acidic residues" evidence="17">
    <location>
        <begin position="313"/>
        <end position="324"/>
    </location>
</feature>
<feature type="compositionally biased region" description="Low complexity" evidence="17">
    <location>
        <begin position="278"/>
        <end position="288"/>
    </location>
</feature>
<dbReference type="PANTHER" id="PTHR12428">
    <property type="entry name" value="OXA1"/>
    <property type="match status" value="1"/>
</dbReference>
<evidence type="ECO:0000256" key="1">
    <source>
        <dbReference type="ARBA" id="ARBA00004651"/>
    </source>
</evidence>
<evidence type="ECO:0000256" key="12">
    <source>
        <dbReference type="ARBA" id="ARBA00026028"/>
    </source>
</evidence>
<evidence type="ECO:0000313" key="20">
    <source>
        <dbReference type="EMBL" id="GAA3393893.1"/>
    </source>
</evidence>
<comment type="subcellular location">
    <subcellularLocation>
        <location evidence="1">Cell membrane</location>
        <topology evidence="1">Multi-pass membrane protein</topology>
    </subcellularLocation>
    <subcellularLocation>
        <location evidence="16">Membrane</location>
        <topology evidence="16">Multi-pass membrane protein</topology>
    </subcellularLocation>
</comment>
<keyword evidence="8 18" id="KW-1133">Transmembrane helix</keyword>
<keyword evidence="10" id="KW-0143">Chaperone</keyword>
<evidence type="ECO:0000256" key="6">
    <source>
        <dbReference type="ARBA" id="ARBA00022692"/>
    </source>
</evidence>
<feature type="transmembrane region" description="Helical" evidence="18">
    <location>
        <begin position="218"/>
        <end position="243"/>
    </location>
</feature>
<dbReference type="EMBL" id="BAAAYN010000044">
    <property type="protein sequence ID" value="GAA3393893.1"/>
    <property type="molecule type" value="Genomic_DNA"/>
</dbReference>
<evidence type="ECO:0000256" key="2">
    <source>
        <dbReference type="ARBA" id="ARBA00010527"/>
    </source>
</evidence>
<evidence type="ECO:0000256" key="5">
    <source>
        <dbReference type="ARBA" id="ARBA00022475"/>
    </source>
</evidence>
<keyword evidence="5" id="KW-1003">Cell membrane</keyword>
<dbReference type="InterPro" id="IPR047196">
    <property type="entry name" value="YidC_ALB_C"/>
</dbReference>
<dbReference type="InterPro" id="IPR028055">
    <property type="entry name" value="YidC/Oxa/ALB_C"/>
</dbReference>
<reference evidence="21" key="1">
    <citation type="journal article" date="2019" name="Int. J. Syst. Evol. Microbiol.">
        <title>The Global Catalogue of Microorganisms (GCM) 10K type strain sequencing project: providing services to taxonomists for standard genome sequencing and annotation.</title>
        <authorList>
            <consortium name="The Broad Institute Genomics Platform"/>
            <consortium name="The Broad Institute Genome Sequencing Center for Infectious Disease"/>
            <person name="Wu L."/>
            <person name="Ma J."/>
        </authorList>
    </citation>
    <scope>NUCLEOTIDE SEQUENCE [LARGE SCALE GENOMIC DNA]</scope>
    <source>
        <strain evidence="21">JCM 9458</strain>
    </source>
</reference>
<dbReference type="CDD" id="cd20070">
    <property type="entry name" value="5TM_YidC_Alb3"/>
    <property type="match status" value="1"/>
</dbReference>
<comment type="similarity">
    <text evidence="2">Belongs to the OXA1/ALB3/YidC family. Type 1 subfamily.</text>
</comment>
<dbReference type="NCBIfam" id="NF002350">
    <property type="entry name" value="PRK01315.1"/>
    <property type="match status" value="1"/>
</dbReference>
<evidence type="ECO:0000256" key="9">
    <source>
        <dbReference type="ARBA" id="ARBA00023136"/>
    </source>
</evidence>
<evidence type="ECO:0000256" key="4">
    <source>
        <dbReference type="ARBA" id="ARBA00022448"/>
    </source>
</evidence>
<evidence type="ECO:0000256" key="18">
    <source>
        <dbReference type="SAM" id="Phobius"/>
    </source>
</evidence>
<keyword evidence="6 16" id="KW-0812">Transmembrane</keyword>
<feature type="transmembrane region" description="Helical" evidence="18">
    <location>
        <begin position="176"/>
        <end position="197"/>
    </location>
</feature>
<evidence type="ECO:0000256" key="7">
    <source>
        <dbReference type="ARBA" id="ARBA00022927"/>
    </source>
</evidence>
<comment type="subunit">
    <text evidence="12">Interacts with the Sec translocase complex via SecD. Specifically interacts with transmembrane segments of nascent integral membrane proteins during membrane integration.</text>
</comment>
<comment type="caution">
    <text evidence="20">The sequence shown here is derived from an EMBL/GenBank/DDBJ whole genome shotgun (WGS) entry which is preliminary data.</text>
</comment>
<name>A0ABP6T7V8_9ACTN</name>
<dbReference type="NCBIfam" id="NF002899">
    <property type="entry name" value="PRK03449.1"/>
    <property type="match status" value="1"/>
</dbReference>
<feature type="transmembrane region" description="Helical" evidence="18">
    <location>
        <begin position="30"/>
        <end position="53"/>
    </location>
</feature>
<keyword evidence="21" id="KW-1185">Reference proteome</keyword>
<dbReference type="PANTHER" id="PTHR12428:SF65">
    <property type="entry name" value="CYTOCHROME C OXIDASE ASSEMBLY PROTEIN COX18, MITOCHONDRIAL"/>
    <property type="match status" value="1"/>
</dbReference>
<evidence type="ECO:0000256" key="17">
    <source>
        <dbReference type="SAM" id="MobiDB-lite"/>
    </source>
</evidence>
<evidence type="ECO:0000259" key="19">
    <source>
        <dbReference type="Pfam" id="PF02096"/>
    </source>
</evidence>
<keyword evidence="7" id="KW-0653">Protein transport</keyword>
<dbReference type="InterPro" id="IPR001708">
    <property type="entry name" value="YidC/ALB3/OXA1/COX18"/>
</dbReference>
<feature type="region of interest" description="Disordered" evidence="17">
    <location>
        <begin position="267"/>
        <end position="369"/>
    </location>
</feature>
<keyword evidence="9 18" id="KW-0472">Membrane</keyword>
<dbReference type="Pfam" id="PF02096">
    <property type="entry name" value="60KD_IMP"/>
    <property type="match status" value="1"/>
</dbReference>
<evidence type="ECO:0000256" key="3">
    <source>
        <dbReference type="ARBA" id="ARBA00015325"/>
    </source>
</evidence>
<dbReference type="NCBIfam" id="TIGR03592">
    <property type="entry name" value="yidC_oxa1_cterm"/>
    <property type="match status" value="1"/>
</dbReference>
<dbReference type="Proteomes" id="UP001501676">
    <property type="component" value="Unassembled WGS sequence"/>
</dbReference>
<protein>
    <recommendedName>
        <fullName evidence="3">Membrane protein insertase YidC</fullName>
    </recommendedName>
    <alternativeName>
        <fullName evidence="15">Foldase YidC</fullName>
    </alternativeName>
    <alternativeName>
        <fullName evidence="14">Membrane integrase YidC</fullName>
    </alternativeName>
    <alternativeName>
        <fullName evidence="13">Membrane protein YidC</fullName>
    </alternativeName>
</protein>